<dbReference type="RefSeq" id="WP_138987441.1">
    <property type="nucleotide sequence ID" value="NZ_CP043869.1"/>
</dbReference>
<protein>
    <submittedName>
        <fullName evidence="1">MmcQ/YjbR family DNA-binding protein</fullName>
    </submittedName>
</protein>
<evidence type="ECO:0000313" key="2">
    <source>
        <dbReference type="Proteomes" id="UP000324760"/>
    </source>
</evidence>
<dbReference type="Proteomes" id="UP000324760">
    <property type="component" value="Chromosome"/>
</dbReference>
<dbReference type="Pfam" id="PF04237">
    <property type="entry name" value="YjbR"/>
    <property type="match status" value="1"/>
</dbReference>
<dbReference type="Gene3D" id="3.90.1150.30">
    <property type="match status" value="1"/>
</dbReference>
<accession>A0A5P1RC47</accession>
<dbReference type="KEGG" id="ncu:F0U83_08920"/>
<evidence type="ECO:0000313" key="1">
    <source>
        <dbReference type="EMBL" id="QEQ96831.1"/>
    </source>
</evidence>
<dbReference type="InterPro" id="IPR007351">
    <property type="entry name" value="YjbR"/>
</dbReference>
<keyword evidence="1" id="KW-0238">DNA-binding</keyword>
<dbReference type="GO" id="GO:0003677">
    <property type="term" value="F:DNA binding"/>
    <property type="evidence" value="ECO:0007669"/>
    <property type="project" value="UniProtKB-KW"/>
</dbReference>
<dbReference type="InterPro" id="IPR038056">
    <property type="entry name" value="YjbR-like_sf"/>
</dbReference>
<proteinExistence type="predicted"/>
<dbReference type="OrthoDB" id="3194910at2"/>
<dbReference type="PANTHER" id="PTHR35145">
    <property type="entry name" value="CYTOPLASMIC PROTEIN-RELATED"/>
    <property type="match status" value="1"/>
</dbReference>
<dbReference type="EMBL" id="CP043869">
    <property type="protein sequence ID" value="QEQ96831.1"/>
    <property type="molecule type" value="Genomic_DNA"/>
</dbReference>
<organism evidence="1 2">
    <name type="scientific">Neptunomonas concharum</name>
    <dbReference type="NCBI Taxonomy" id="1031538"/>
    <lineage>
        <taxon>Bacteria</taxon>
        <taxon>Pseudomonadati</taxon>
        <taxon>Pseudomonadota</taxon>
        <taxon>Gammaproteobacteria</taxon>
        <taxon>Oceanospirillales</taxon>
        <taxon>Oceanospirillaceae</taxon>
        <taxon>Neptunomonas</taxon>
    </lineage>
</organism>
<name>A0A5P1RC47_9GAMM</name>
<dbReference type="SUPFAM" id="SSF142906">
    <property type="entry name" value="YjbR-like"/>
    <property type="match status" value="1"/>
</dbReference>
<dbReference type="PANTHER" id="PTHR35145:SF1">
    <property type="entry name" value="CYTOPLASMIC PROTEIN"/>
    <property type="match status" value="1"/>
</dbReference>
<sequence length="131" mass="15216">MNYDKLVSYLNELPESELDYPFGPEVAVFKVKHKMFALVSNYQNRLSVNLKCDPQEALELRDIFDDVIAGYHMNKRHWNTVFVDGDLPEGEVFRQIDASFALVVKKLPSVQRKAMELAYSPQLLYKGLRYP</sequence>
<reference evidence="1 2" key="1">
    <citation type="journal article" date="2019" name="Biochem. Eng. J.">
        <title>Metabolic engineering of the marine bacteria Neptunomonas concharum for the production of acetoin and meso-2,3-butanediol from acetate.</title>
        <authorList>
            <person name="Li W."/>
            <person name="Pu N."/>
            <person name="Liu C.-X."/>
            <person name="Yuan Q.-P."/>
            <person name="Li Z.-J."/>
        </authorList>
    </citation>
    <scope>NUCLEOTIDE SEQUENCE [LARGE SCALE GENOMIC DNA]</scope>
    <source>
        <strain evidence="1 2">JCM17730</strain>
    </source>
</reference>
<dbReference type="AlphaFoldDB" id="A0A5P1RC47"/>
<dbReference type="InterPro" id="IPR058532">
    <property type="entry name" value="YjbR/MT2646/Rv2570-like"/>
</dbReference>
<gene>
    <name evidence="1" type="ORF">F0U83_08920</name>
</gene>
<keyword evidence="2" id="KW-1185">Reference proteome</keyword>